<evidence type="ECO:0000313" key="2">
    <source>
        <dbReference type="Proteomes" id="UP000030533"/>
    </source>
</evidence>
<organism evidence="1 2">
    <name type="scientific">Prochlorococcus marinus str. MIT 9314</name>
    <dbReference type="NCBI Taxonomy" id="167548"/>
    <lineage>
        <taxon>Bacteria</taxon>
        <taxon>Bacillati</taxon>
        <taxon>Cyanobacteriota</taxon>
        <taxon>Cyanophyceae</taxon>
        <taxon>Synechococcales</taxon>
        <taxon>Prochlorococcaceae</taxon>
        <taxon>Prochlorococcus</taxon>
    </lineage>
</organism>
<accession>A0A0A2APZ3</accession>
<sequence length="83" mass="9408">MNIQELKVNYKKLLNKAAKANGRKETVSYLNRAAKIKSKIYSNTKVNCFRCNGAGFLRISLDETKTCLSCYGKGFLIKEIQQV</sequence>
<dbReference type="STRING" id="167548.EU98_0429"/>
<evidence type="ECO:0000313" key="1">
    <source>
        <dbReference type="EMBL" id="KGG02489.1"/>
    </source>
</evidence>
<dbReference type="InterPro" id="IPR036410">
    <property type="entry name" value="HSP_DnaJ_Cys-rich_dom_sf"/>
</dbReference>
<dbReference type="RefSeq" id="WP_025931689.1">
    <property type="nucleotide sequence ID" value="NZ_JNAO01000004.1"/>
</dbReference>
<reference evidence="2" key="1">
    <citation type="journal article" date="2014" name="Sci. Data">
        <title>Genomes of diverse isolates of the marine cyanobacterium Prochlorococcus.</title>
        <authorList>
            <person name="Biller S."/>
            <person name="Berube P."/>
            <person name="Thompson J."/>
            <person name="Kelly L."/>
            <person name="Roggensack S."/>
            <person name="Awad L."/>
            <person name="Roache-Johnson K."/>
            <person name="Ding H."/>
            <person name="Giovannoni S.J."/>
            <person name="Moore L.R."/>
            <person name="Chisholm S.W."/>
        </authorList>
    </citation>
    <scope>NUCLEOTIDE SEQUENCE [LARGE SCALE GENOMIC DNA]</scope>
    <source>
        <strain evidence="2">MIT 9314</strain>
    </source>
</reference>
<name>A0A0A2APZ3_PROMR</name>
<dbReference type="Proteomes" id="UP000030533">
    <property type="component" value="Unassembled WGS sequence"/>
</dbReference>
<gene>
    <name evidence="1" type="ORF">EU98_0429</name>
</gene>
<proteinExistence type="predicted"/>
<dbReference type="EMBL" id="JNAO01000004">
    <property type="protein sequence ID" value="KGG02489.1"/>
    <property type="molecule type" value="Genomic_DNA"/>
</dbReference>
<dbReference type="AlphaFoldDB" id="A0A0A2APZ3"/>
<comment type="caution">
    <text evidence="1">The sequence shown here is derived from an EMBL/GenBank/DDBJ whole genome shotgun (WGS) entry which is preliminary data.</text>
</comment>
<dbReference type="SUPFAM" id="SSF57938">
    <property type="entry name" value="DnaJ/Hsp40 cysteine-rich domain"/>
    <property type="match status" value="1"/>
</dbReference>
<dbReference type="eggNOG" id="ENOG5030RW9">
    <property type="taxonomic scope" value="Bacteria"/>
</dbReference>
<protein>
    <submittedName>
        <fullName evidence="1">Putative DnaJ central domain (4 repeats)</fullName>
    </submittedName>
</protein>